<feature type="transmembrane region" description="Helical" evidence="7">
    <location>
        <begin position="351"/>
        <end position="374"/>
    </location>
</feature>
<evidence type="ECO:0000256" key="3">
    <source>
        <dbReference type="ARBA" id="ARBA00022475"/>
    </source>
</evidence>
<dbReference type="InterPro" id="IPR050833">
    <property type="entry name" value="Poly_Biosynth_Transport"/>
</dbReference>
<sequence length="510" mass="55766">MKDLGDKVAGGAAWMMGLRTFQRFMGLISTVILARLLVPEDFGLVAMAFALYALIEMVGAFGLDLALIRDQKAERRHYDTAWTIKLVYQSMGALALVLAAPHAAVFFDDARVEMIVYAFAAISFMHGFENIGIVAFRKELTFRKEFLFGFGKKASAVAVTIAMGFYLQSYWALVLGSLTSAFVGLSLSYAMHPFRPRSDLSGWRDLIGFSAWVTFNNVAMYAQGRGPDWIVGRLVGADGLGAYRVASDIAKLPSSELYAPIMRAVFPGFAKVAHDLPRLRRGYLLAQGLVTLVTVPAALGMVGVAEPMVWLLLGENWLVTIPLIQVLAILGATRILHGNRFSLFMALNKPYWVGIFILADVLLTLPLMAYLLWAGHGLEIAVWSKVFASSALMPFGVMLVSHFLRMPSRDFFAVIWRPVLASLVMLATLLGTVAALPGVTSSAIAALHLLLLIPLGGLTYALVLAGLWFASGRPEGPEMRALQMAVDRNVLNRRWACRLSGNQSHFGEVS</sequence>
<keyword evidence="4 7" id="KW-0812">Transmembrane</keyword>
<name>A0A1V3A230_9GAMM</name>
<dbReference type="PANTHER" id="PTHR30250:SF10">
    <property type="entry name" value="LIPOPOLYSACCHARIDE BIOSYNTHESIS PROTEIN WZXC"/>
    <property type="match status" value="1"/>
</dbReference>
<keyword evidence="9" id="KW-1185">Reference proteome</keyword>
<dbReference type="PANTHER" id="PTHR30250">
    <property type="entry name" value="PST FAMILY PREDICTED COLANIC ACID TRANSPORTER"/>
    <property type="match status" value="1"/>
</dbReference>
<dbReference type="RefSeq" id="WP_018945763.1">
    <property type="nucleotide sequence ID" value="NZ_MUZR01000002.1"/>
</dbReference>
<protein>
    <submittedName>
        <fullName evidence="8">Lipopolysaccharide biosynthesis protein</fullName>
    </submittedName>
</protein>
<evidence type="ECO:0000256" key="4">
    <source>
        <dbReference type="ARBA" id="ARBA00022692"/>
    </source>
</evidence>
<feature type="transmembrane region" description="Helical" evidence="7">
    <location>
        <begin position="44"/>
        <end position="66"/>
    </location>
</feature>
<feature type="transmembrane region" description="Helical" evidence="7">
    <location>
        <begin position="380"/>
        <end position="404"/>
    </location>
</feature>
<dbReference type="CDD" id="cd13127">
    <property type="entry name" value="MATE_tuaB_like"/>
    <property type="match status" value="1"/>
</dbReference>
<keyword evidence="5 7" id="KW-1133">Transmembrane helix</keyword>
<evidence type="ECO:0000256" key="5">
    <source>
        <dbReference type="ARBA" id="ARBA00022989"/>
    </source>
</evidence>
<dbReference type="Proteomes" id="UP000189177">
    <property type="component" value="Unassembled WGS sequence"/>
</dbReference>
<accession>A0A1V3A230</accession>
<feature type="transmembrane region" description="Helical" evidence="7">
    <location>
        <begin position="171"/>
        <end position="191"/>
    </location>
</feature>
<dbReference type="AlphaFoldDB" id="A0A1V3A230"/>
<feature type="transmembrane region" description="Helical" evidence="7">
    <location>
        <begin position="416"/>
        <end position="439"/>
    </location>
</feature>
<dbReference type="GO" id="GO:0005886">
    <property type="term" value="C:plasma membrane"/>
    <property type="evidence" value="ECO:0007669"/>
    <property type="project" value="UniProtKB-SubCell"/>
</dbReference>
<feature type="transmembrane region" description="Helical" evidence="7">
    <location>
        <begin position="445"/>
        <end position="470"/>
    </location>
</feature>
<feature type="transmembrane region" description="Helical" evidence="7">
    <location>
        <begin position="86"/>
        <end position="108"/>
    </location>
</feature>
<dbReference type="OrthoDB" id="8538786at2"/>
<evidence type="ECO:0000256" key="2">
    <source>
        <dbReference type="ARBA" id="ARBA00007430"/>
    </source>
</evidence>
<evidence type="ECO:0000256" key="7">
    <source>
        <dbReference type="SAM" id="Phobius"/>
    </source>
</evidence>
<comment type="subcellular location">
    <subcellularLocation>
        <location evidence="1">Cell membrane</location>
        <topology evidence="1">Multi-pass membrane protein</topology>
    </subcellularLocation>
</comment>
<organism evidence="8 9">
    <name type="scientific">Thioalkalivibrio halophilus</name>
    <dbReference type="NCBI Taxonomy" id="252474"/>
    <lineage>
        <taxon>Bacteria</taxon>
        <taxon>Pseudomonadati</taxon>
        <taxon>Pseudomonadota</taxon>
        <taxon>Gammaproteobacteria</taxon>
        <taxon>Chromatiales</taxon>
        <taxon>Ectothiorhodospiraceae</taxon>
        <taxon>Thioalkalivibrio</taxon>
    </lineage>
</organism>
<gene>
    <name evidence="8" type="ORF">B1A74_00305</name>
</gene>
<evidence type="ECO:0000313" key="8">
    <source>
        <dbReference type="EMBL" id="OOC11448.1"/>
    </source>
</evidence>
<feature type="transmembrane region" description="Helical" evidence="7">
    <location>
        <begin position="114"/>
        <end position="134"/>
    </location>
</feature>
<dbReference type="EMBL" id="MUZR01000002">
    <property type="protein sequence ID" value="OOC11448.1"/>
    <property type="molecule type" value="Genomic_DNA"/>
</dbReference>
<feature type="transmembrane region" description="Helical" evidence="7">
    <location>
        <begin position="146"/>
        <end position="165"/>
    </location>
</feature>
<feature type="transmembrane region" description="Helical" evidence="7">
    <location>
        <begin position="21"/>
        <end position="38"/>
    </location>
</feature>
<feature type="transmembrane region" description="Helical" evidence="7">
    <location>
        <begin position="308"/>
        <end position="330"/>
    </location>
</feature>
<evidence type="ECO:0000313" key="9">
    <source>
        <dbReference type="Proteomes" id="UP000189177"/>
    </source>
</evidence>
<keyword evidence="3" id="KW-1003">Cell membrane</keyword>
<dbReference type="STRING" id="252474.B1A74_00305"/>
<comment type="caution">
    <text evidence="8">The sequence shown here is derived from an EMBL/GenBank/DDBJ whole genome shotgun (WGS) entry which is preliminary data.</text>
</comment>
<comment type="similarity">
    <text evidence="2">Belongs to the polysaccharide synthase family.</text>
</comment>
<proteinExistence type="inferred from homology"/>
<feature type="transmembrane region" description="Helical" evidence="7">
    <location>
        <begin position="283"/>
        <end position="302"/>
    </location>
</feature>
<keyword evidence="6 7" id="KW-0472">Membrane</keyword>
<evidence type="ECO:0000256" key="6">
    <source>
        <dbReference type="ARBA" id="ARBA00023136"/>
    </source>
</evidence>
<reference evidence="8 9" key="1">
    <citation type="submission" date="2017-02" db="EMBL/GenBank/DDBJ databases">
        <title>Genomic diversity within the haloalkaliphilic genus Thioalkalivibrio.</title>
        <authorList>
            <person name="Ahn A.-C."/>
            <person name="Meier-Kolthoff J."/>
            <person name="Overmars L."/>
            <person name="Richter M."/>
            <person name="Woyke T."/>
            <person name="Sorokin D.Y."/>
            <person name="Muyzer G."/>
        </authorList>
    </citation>
    <scope>NUCLEOTIDE SEQUENCE [LARGE SCALE GENOMIC DNA]</scope>
    <source>
        <strain evidence="8 9">HL17</strain>
    </source>
</reference>
<evidence type="ECO:0000256" key="1">
    <source>
        <dbReference type="ARBA" id="ARBA00004651"/>
    </source>
</evidence>
<dbReference type="Pfam" id="PF13440">
    <property type="entry name" value="Polysacc_synt_3"/>
    <property type="match status" value="1"/>
</dbReference>